<feature type="region of interest" description="Disordered" evidence="1">
    <location>
        <begin position="452"/>
        <end position="487"/>
    </location>
</feature>
<dbReference type="AlphaFoldDB" id="A0A1T5CTA6"/>
<accession>A0A1T5CTA6</accession>
<dbReference type="Proteomes" id="UP000190044">
    <property type="component" value="Unassembled WGS sequence"/>
</dbReference>
<protein>
    <recommendedName>
        <fullName evidence="4">Portal protein</fullName>
    </recommendedName>
</protein>
<reference evidence="3" key="1">
    <citation type="submission" date="2017-02" db="EMBL/GenBank/DDBJ databases">
        <authorList>
            <person name="Varghese N."/>
            <person name="Submissions S."/>
        </authorList>
    </citation>
    <scope>NUCLEOTIDE SEQUENCE [LARGE SCALE GENOMIC DNA]</scope>
    <source>
        <strain evidence="3">R11H</strain>
    </source>
</reference>
<keyword evidence="3" id="KW-1185">Reference proteome</keyword>
<organism evidence="2 3">
    <name type="scientific">Sphingopyxis flava</name>
    <dbReference type="NCBI Taxonomy" id="1507287"/>
    <lineage>
        <taxon>Bacteria</taxon>
        <taxon>Pseudomonadati</taxon>
        <taxon>Pseudomonadota</taxon>
        <taxon>Alphaproteobacteria</taxon>
        <taxon>Sphingomonadales</taxon>
        <taxon>Sphingomonadaceae</taxon>
        <taxon>Sphingopyxis</taxon>
    </lineage>
</organism>
<gene>
    <name evidence="2" type="ORF">SAMN06295937_101178</name>
</gene>
<dbReference type="RefSeq" id="WP_079638683.1">
    <property type="nucleotide sequence ID" value="NZ_FUYP01000011.1"/>
</dbReference>
<dbReference type="EMBL" id="FUYP01000011">
    <property type="protein sequence ID" value="SKB62420.1"/>
    <property type="molecule type" value="Genomic_DNA"/>
</dbReference>
<sequence>MALSDSIAQILLPKGKGVKGGKGYTPTFNPRDEKIAVPGYQQHLDDLLNSRIANDSRSLLNTMVNHDPDVSSAIHSYLTIAGSAEPVITAYNPDGEIDIEGTKLARRVLENLTTVNDYTVGYSDKPTLSSIADELRYMTLLRGMVAAELVLDKSYIPTELRIVDPVSLEWREAKPGVYRPIQKPAGANTEIDLNIPTFFTSRFHQNPTSIYTFSTFVSAINTITARTAVINELYRIMRIVGYPRMDVTVLQDVIERNVPPNIRDNPDEMRNYVSRELDTIRGVISGLTARDAFVHSDTIKAEIINDKNPSAGLQIERVIDILDNQNQAALKVMPAVVGKSSNGQVASTEARLFALNADALNRVIGSLFTKALTLAIRLAGSESRVHVRYRPVELRPVLELEPQLTMRASRLRNELSLGTITDDEYHLEVFGRPAPAGAPQLSGTNFLKPADADVTIDTEGVSPNDDPLGRGLTAPGSESAKSNDVEK</sequence>
<evidence type="ECO:0000313" key="3">
    <source>
        <dbReference type="Proteomes" id="UP000190044"/>
    </source>
</evidence>
<evidence type="ECO:0008006" key="4">
    <source>
        <dbReference type="Google" id="ProtNLM"/>
    </source>
</evidence>
<proteinExistence type="predicted"/>
<evidence type="ECO:0000256" key="1">
    <source>
        <dbReference type="SAM" id="MobiDB-lite"/>
    </source>
</evidence>
<name>A0A1T5CTA6_9SPHN</name>
<evidence type="ECO:0000313" key="2">
    <source>
        <dbReference type="EMBL" id="SKB62420.1"/>
    </source>
</evidence>
<dbReference type="OrthoDB" id="8437560at2"/>